<accession>A0A1G9D166</accession>
<sequence length="62" mass="7078">MLTEVLYTILLISIALFLVSGMMTILQYGGYFQKHKQRYIKYFIIFAGTTIVLMGVLVVISL</sequence>
<name>A0A1G9D166_9BACL</name>
<organism evidence="2 3">
    <name type="scientific">Lacicoccus qingdaonensis</name>
    <dbReference type="NCBI Taxonomy" id="576118"/>
    <lineage>
        <taxon>Bacteria</taxon>
        <taxon>Bacillati</taxon>
        <taxon>Bacillota</taxon>
        <taxon>Bacilli</taxon>
        <taxon>Bacillales</taxon>
        <taxon>Salinicoccaceae</taxon>
        <taxon>Lacicoccus</taxon>
    </lineage>
</organism>
<evidence type="ECO:0000256" key="1">
    <source>
        <dbReference type="SAM" id="Phobius"/>
    </source>
</evidence>
<reference evidence="3" key="1">
    <citation type="submission" date="2016-10" db="EMBL/GenBank/DDBJ databases">
        <authorList>
            <person name="Varghese N."/>
            <person name="Submissions S."/>
        </authorList>
    </citation>
    <scope>NUCLEOTIDE SEQUENCE [LARGE SCALE GENOMIC DNA]</scope>
    <source>
        <strain evidence="3">CGMCC 1.8895</strain>
    </source>
</reference>
<evidence type="ECO:0000313" key="3">
    <source>
        <dbReference type="Proteomes" id="UP000199008"/>
    </source>
</evidence>
<dbReference type="Proteomes" id="UP000199008">
    <property type="component" value="Unassembled WGS sequence"/>
</dbReference>
<dbReference type="AlphaFoldDB" id="A0A1G9D166"/>
<dbReference type="EMBL" id="FNFY01000005">
    <property type="protein sequence ID" value="SDK57661.1"/>
    <property type="molecule type" value="Genomic_DNA"/>
</dbReference>
<keyword evidence="1" id="KW-0472">Membrane</keyword>
<gene>
    <name evidence="2" type="ORF">SAMN05216216_10512</name>
</gene>
<dbReference type="OrthoDB" id="9922731at2"/>
<protein>
    <submittedName>
        <fullName evidence="2">Uncharacterized protein</fullName>
    </submittedName>
</protein>
<keyword evidence="1" id="KW-1133">Transmembrane helix</keyword>
<feature type="transmembrane region" description="Helical" evidence="1">
    <location>
        <begin position="40"/>
        <end position="60"/>
    </location>
</feature>
<evidence type="ECO:0000313" key="2">
    <source>
        <dbReference type="EMBL" id="SDK57661.1"/>
    </source>
</evidence>
<proteinExistence type="predicted"/>
<dbReference type="RefSeq" id="WP_092985060.1">
    <property type="nucleotide sequence ID" value="NZ_FNFY01000005.1"/>
</dbReference>
<keyword evidence="1" id="KW-0812">Transmembrane</keyword>
<dbReference type="STRING" id="576118.SAMN05216216_10512"/>
<feature type="transmembrane region" description="Helical" evidence="1">
    <location>
        <begin position="6"/>
        <end position="28"/>
    </location>
</feature>
<keyword evidence="3" id="KW-1185">Reference proteome</keyword>